<dbReference type="EMBL" id="JAJTTA010000002">
    <property type="protein sequence ID" value="MCF0039791.1"/>
    <property type="molecule type" value="Genomic_DNA"/>
</dbReference>
<dbReference type="AlphaFoldDB" id="A0A9X1P7H4"/>
<organism evidence="2 3">
    <name type="scientific">Dyadobacter fanqingshengii</name>
    <dbReference type="NCBI Taxonomy" id="2906443"/>
    <lineage>
        <taxon>Bacteria</taxon>
        <taxon>Pseudomonadati</taxon>
        <taxon>Bacteroidota</taxon>
        <taxon>Cytophagia</taxon>
        <taxon>Cytophagales</taxon>
        <taxon>Spirosomataceae</taxon>
        <taxon>Dyadobacter</taxon>
    </lineage>
</organism>
<reference evidence="2" key="1">
    <citation type="submission" date="2021-12" db="EMBL/GenBank/DDBJ databases">
        <title>Novel species in genus Dyadobacter.</title>
        <authorList>
            <person name="Ma C."/>
        </authorList>
    </citation>
    <scope>NUCLEOTIDE SEQUENCE</scope>
    <source>
        <strain evidence="2">CY399</strain>
    </source>
</reference>
<evidence type="ECO:0000313" key="3">
    <source>
        <dbReference type="Proteomes" id="UP001139700"/>
    </source>
</evidence>
<dbReference type="RefSeq" id="WP_234612230.1">
    <property type="nucleotide sequence ID" value="NZ_CP098806.1"/>
</dbReference>
<evidence type="ECO:0000256" key="1">
    <source>
        <dbReference type="SAM" id="Phobius"/>
    </source>
</evidence>
<keyword evidence="1" id="KW-0472">Membrane</keyword>
<sequence>MEYKKEKEESADVQVGPFLLSRNTYRFIIRFGGPFFTVLGLVLSIFQVYQATADSKENQDRMVEILAKMSTKNIGEFPANLNKINILLENAKDSVHILADVPAYGQFSSPDDYLKYKRFLDGINAGSKRKIEVKMVTYGADKRIEKIREQFSQAKIIYTELNPNGTLKKKIDNYFEKLFTRRQNEKIDIKEYDLYRYIEEVNKNLVYSIKTTTTIDYLEENRSNFPMFIWVRDGEEAIFSLINYPNNTTEVAFETVDKPLVSMLENIFQGAYLQASNSPKDSTK</sequence>
<keyword evidence="3" id="KW-1185">Reference proteome</keyword>
<gene>
    <name evidence="2" type="ORF">LXM24_06815</name>
</gene>
<evidence type="ECO:0000313" key="2">
    <source>
        <dbReference type="EMBL" id="MCF0039791.1"/>
    </source>
</evidence>
<name>A0A9X1P7H4_9BACT</name>
<accession>A0A9X1P7H4</accession>
<keyword evidence="1" id="KW-1133">Transmembrane helix</keyword>
<protein>
    <submittedName>
        <fullName evidence="2">Uncharacterized protein</fullName>
    </submittedName>
</protein>
<keyword evidence="1" id="KW-0812">Transmembrane</keyword>
<proteinExistence type="predicted"/>
<feature type="transmembrane region" description="Helical" evidence="1">
    <location>
        <begin position="27"/>
        <end position="49"/>
    </location>
</feature>
<dbReference type="Proteomes" id="UP001139700">
    <property type="component" value="Unassembled WGS sequence"/>
</dbReference>
<comment type="caution">
    <text evidence="2">The sequence shown here is derived from an EMBL/GenBank/DDBJ whole genome shotgun (WGS) entry which is preliminary data.</text>
</comment>